<evidence type="ECO:0008006" key="3">
    <source>
        <dbReference type="Google" id="ProtNLM"/>
    </source>
</evidence>
<dbReference type="AlphaFoldDB" id="A0A4S1CD12"/>
<dbReference type="SUPFAM" id="SSF48452">
    <property type="entry name" value="TPR-like"/>
    <property type="match status" value="1"/>
</dbReference>
<dbReference type="InterPro" id="IPR011990">
    <property type="entry name" value="TPR-like_helical_dom_sf"/>
</dbReference>
<accession>A0A4S1CD12</accession>
<sequence>MERDMTPINGVTYYRPPSGSEVSGLDGKVVFSLGPEPVPLLDEDYRALGGQVPGYDAVGRGVYHALRQDPGCRYCERYAEMLKGYPHYVSELASYILMLGEKDVEVPYLERRVKLLRIFSLLEPENAHFPLEIGVTLLDQACRFSALHLSTAALFRAEQYLDRARELAGDQPRCLTTLAEVSFLLGKYDKAASLWRALLPEVEEKAKAELKARLERIDRGEVPRVPAVDYLEAIAGAMALREEGGYQEATAILNDVMADAWFALEFPMAEIPYLLALCCKDLGAAADARFYLRQALRINPEFSEAQTALEQLEQ</sequence>
<evidence type="ECO:0000313" key="2">
    <source>
        <dbReference type="Proteomes" id="UP000306416"/>
    </source>
</evidence>
<comment type="caution">
    <text evidence="1">The sequence shown here is derived from an EMBL/GenBank/DDBJ whole genome shotgun (WGS) entry which is preliminary data.</text>
</comment>
<dbReference type="RefSeq" id="WP_135870800.1">
    <property type="nucleotide sequence ID" value="NZ_SRSC01000003.1"/>
</dbReference>
<protein>
    <recommendedName>
        <fullName evidence="3">Tetratricopeptide repeat protein</fullName>
    </recommendedName>
</protein>
<gene>
    <name evidence="1" type="ORF">E4633_13310</name>
</gene>
<keyword evidence="2" id="KW-1185">Reference proteome</keyword>
<reference evidence="1 2" key="1">
    <citation type="submission" date="2019-04" db="EMBL/GenBank/DDBJ databases">
        <title>Geobacter oryzae sp. nov., ferric-reducing bacteria isolated from paddy soil.</title>
        <authorList>
            <person name="Xu Z."/>
            <person name="Masuda Y."/>
            <person name="Itoh H."/>
            <person name="Senoo K."/>
        </authorList>
    </citation>
    <scope>NUCLEOTIDE SEQUENCE [LARGE SCALE GENOMIC DNA]</scope>
    <source>
        <strain evidence="1 2">Red111</strain>
    </source>
</reference>
<dbReference type="Proteomes" id="UP000306416">
    <property type="component" value="Unassembled WGS sequence"/>
</dbReference>
<proteinExistence type="predicted"/>
<name>A0A4S1CD12_9BACT</name>
<dbReference type="EMBL" id="SRSC01000003">
    <property type="protein sequence ID" value="TGU71315.1"/>
    <property type="molecule type" value="Genomic_DNA"/>
</dbReference>
<organism evidence="1 2">
    <name type="scientific">Geomonas terrae</name>
    <dbReference type="NCBI Taxonomy" id="2562681"/>
    <lineage>
        <taxon>Bacteria</taxon>
        <taxon>Pseudomonadati</taxon>
        <taxon>Thermodesulfobacteriota</taxon>
        <taxon>Desulfuromonadia</taxon>
        <taxon>Geobacterales</taxon>
        <taxon>Geobacteraceae</taxon>
        <taxon>Geomonas</taxon>
    </lineage>
</organism>
<dbReference type="Gene3D" id="1.25.40.10">
    <property type="entry name" value="Tetratricopeptide repeat domain"/>
    <property type="match status" value="2"/>
</dbReference>
<evidence type="ECO:0000313" key="1">
    <source>
        <dbReference type="EMBL" id="TGU71315.1"/>
    </source>
</evidence>